<feature type="compositionally biased region" description="Basic and acidic residues" evidence="6">
    <location>
        <begin position="1"/>
        <end position="19"/>
    </location>
</feature>
<protein>
    <recommendedName>
        <fullName evidence="3 4">Protein GrpE</fullName>
    </recommendedName>
    <alternativeName>
        <fullName evidence="3">HSP-70 cofactor</fullName>
    </alternativeName>
</protein>
<dbReference type="PROSITE" id="PS01071">
    <property type="entry name" value="GRPE"/>
    <property type="match status" value="1"/>
</dbReference>
<dbReference type="Pfam" id="PF01025">
    <property type="entry name" value="GrpE"/>
    <property type="match status" value="1"/>
</dbReference>
<evidence type="ECO:0000256" key="1">
    <source>
        <dbReference type="ARBA" id="ARBA00009054"/>
    </source>
</evidence>
<dbReference type="PANTHER" id="PTHR21237:SF23">
    <property type="entry name" value="GRPE PROTEIN HOMOLOG, MITOCHONDRIAL"/>
    <property type="match status" value="1"/>
</dbReference>
<reference evidence="8" key="1">
    <citation type="journal article" date="2019" name="Int. J. Syst. Evol. Microbiol.">
        <title>The Global Catalogue of Microorganisms (GCM) 10K type strain sequencing project: providing services to taxonomists for standard genome sequencing and annotation.</title>
        <authorList>
            <consortium name="The Broad Institute Genomics Platform"/>
            <consortium name="The Broad Institute Genome Sequencing Center for Infectious Disease"/>
            <person name="Wu L."/>
            <person name="Ma J."/>
        </authorList>
    </citation>
    <scope>NUCLEOTIDE SEQUENCE [LARGE SCALE GENOMIC DNA]</scope>
    <source>
        <strain evidence="8">JCM 17388</strain>
    </source>
</reference>
<keyword evidence="3 4" id="KW-0346">Stress response</keyword>
<dbReference type="InterPro" id="IPR013805">
    <property type="entry name" value="GrpE_CC"/>
</dbReference>
<dbReference type="PRINTS" id="PR00773">
    <property type="entry name" value="GRPEPROTEIN"/>
</dbReference>
<dbReference type="CDD" id="cd00446">
    <property type="entry name" value="GrpE"/>
    <property type="match status" value="1"/>
</dbReference>
<keyword evidence="3" id="KW-0963">Cytoplasm</keyword>
<evidence type="ECO:0000256" key="3">
    <source>
        <dbReference type="HAMAP-Rule" id="MF_01151"/>
    </source>
</evidence>
<comment type="similarity">
    <text evidence="1 3 5">Belongs to the GrpE family.</text>
</comment>
<gene>
    <name evidence="3" type="primary">grpE</name>
    <name evidence="7" type="ORF">GCM10022252_47520</name>
</gene>
<accession>A0ABP8B4K3</accession>
<feature type="compositionally biased region" description="Basic and acidic residues" evidence="6">
    <location>
        <begin position="26"/>
        <end position="102"/>
    </location>
</feature>
<feature type="compositionally biased region" description="Low complexity" evidence="6">
    <location>
        <begin position="103"/>
        <end position="113"/>
    </location>
</feature>
<dbReference type="Gene3D" id="3.90.20.20">
    <property type="match status" value="1"/>
</dbReference>
<evidence type="ECO:0000256" key="6">
    <source>
        <dbReference type="SAM" id="MobiDB-lite"/>
    </source>
</evidence>
<comment type="caution">
    <text evidence="7">The sequence shown here is derived from an EMBL/GenBank/DDBJ whole genome shotgun (WGS) entry which is preliminary data.</text>
</comment>
<dbReference type="EMBL" id="BAABAQ010000009">
    <property type="protein sequence ID" value="GAA4197928.1"/>
    <property type="molecule type" value="Genomic_DNA"/>
</dbReference>
<comment type="function">
    <text evidence="3 4">Participates actively in the response to hyperosmotic and heat shock by preventing the aggregation of stress-denatured proteins, in association with DnaK and GrpE. It is the nucleotide exchange factor for DnaK and may function as a thermosensor. Unfolded proteins bind initially to DnaJ; upon interaction with the DnaJ-bound protein, DnaK hydrolyzes its bound ATP, resulting in the formation of a stable complex. GrpE releases ADP from DnaK; ATP binding to DnaK triggers the release of the substrate protein, thus completing the reaction cycle. Several rounds of ATP-dependent interactions between DnaJ, DnaK and GrpE are required for fully efficient folding.</text>
</comment>
<evidence type="ECO:0000256" key="4">
    <source>
        <dbReference type="RuleBase" id="RU000639"/>
    </source>
</evidence>
<dbReference type="Gene3D" id="2.30.22.10">
    <property type="entry name" value="Head domain of nucleotide exchange factor GrpE"/>
    <property type="match status" value="1"/>
</dbReference>
<dbReference type="PANTHER" id="PTHR21237">
    <property type="entry name" value="GRPE PROTEIN"/>
    <property type="match status" value="1"/>
</dbReference>
<dbReference type="InterPro" id="IPR000740">
    <property type="entry name" value="GrpE"/>
</dbReference>
<evidence type="ECO:0000256" key="5">
    <source>
        <dbReference type="RuleBase" id="RU004478"/>
    </source>
</evidence>
<sequence length="263" mass="29353">MSEASGRDRHVPRPDRDPRGGYGPSGRERQDREPYDQGPHDQGPYDRGPHDRGEDAGRETRARNRSHDRAEERAEDRARDPREPREAETRRGGQGTRDRGPEVPEGAEPAPEGLQDRVVELQALVTDLQDRWRRALADLDNLRKRVSRDAVRTQAEERARAAAEWLPVLDNLDRALEHAETDPASIAEGMRAIRGQAQEVLSRLGYARRDDTGTVFDPARHEAVGVLSQEGVPDGTIVRVVRPGYGDGEQQLRPALVVVAKGE</sequence>
<dbReference type="InterPro" id="IPR009012">
    <property type="entry name" value="GrpE_head"/>
</dbReference>
<dbReference type="RefSeq" id="WP_344920217.1">
    <property type="nucleotide sequence ID" value="NZ_BAABAQ010000009.1"/>
</dbReference>
<dbReference type="HAMAP" id="MF_01151">
    <property type="entry name" value="GrpE"/>
    <property type="match status" value="1"/>
</dbReference>
<evidence type="ECO:0000313" key="8">
    <source>
        <dbReference type="Proteomes" id="UP001501251"/>
    </source>
</evidence>
<evidence type="ECO:0000256" key="2">
    <source>
        <dbReference type="ARBA" id="ARBA00023186"/>
    </source>
</evidence>
<comment type="subcellular location">
    <subcellularLocation>
        <location evidence="3">Cytoplasm</location>
    </subcellularLocation>
</comment>
<dbReference type="Proteomes" id="UP001501251">
    <property type="component" value="Unassembled WGS sequence"/>
</dbReference>
<name>A0ABP8B4K3_9ACTN</name>
<keyword evidence="2 3" id="KW-0143">Chaperone</keyword>
<comment type="subunit">
    <text evidence="3">Homodimer.</text>
</comment>
<evidence type="ECO:0000313" key="7">
    <source>
        <dbReference type="EMBL" id="GAA4197928.1"/>
    </source>
</evidence>
<dbReference type="SUPFAM" id="SSF58014">
    <property type="entry name" value="Coiled-coil domain of nucleotide exchange factor GrpE"/>
    <property type="match status" value="1"/>
</dbReference>
<feature type="region of interest" description="Disordered" evidence="6">
    <location>
        <begin position="1"/>
        <end position="116"/>
    </location>
</feature>
<organism evidence="7 8">
    <name type="scientific">Streptosporangium oxazolinicum</name>
    <dbReference type="NCBI Taxonomy" id="909287"/>
    <lineage>
        <taxon>Bacteria</taxon>
        <taxon>Bacillati</taxon>
        <taxon>Actinomycetota</taxon>
        <taxon>Actinomycetes</taxon>
        <taxon>Streptosporangiales</taxon>
        <taxon>Streptosporangiaceae</taxon>
        <taxon>Streptosporangium</taxon>
    </lineage>
</organism>
<proteinExistence type="inferred from homology"/>
<keyword evidence="8" id="KW-1185">Reference proteome</keyword>
<dbReference type="SUPFAM" id="SSF51064">
    <property type="entry name" value="Head domain of nucleotide exchange factor GrpE"/>
    <property type="match status" value="1"/>
</dbReference>